<feature type="region of interest" description="Disordered" evidence="1">
    <location>
        <begin position="1"/>
        <end position="431"/>
    </location>
</feature>
<feature type="compositionally biased region" description="Basic and acidic residues" evidence="1">
    <location>
        <begin position="374"/>
        <end position="384"/>
    </location>
</feature>
<reference evidence="2" key="1">
    <citation type="submission" date="2020-02" db="EMBL/GenBank/DDBJ databases">
        <authorList>
            <person name="Meier V. D."/>
        </authorList>
    </citation>
    <scope>NUCLEOTIDE SEQUENCE</scope>
    <source>
        <strain evidence="2">AVDCRST_MAG64</strain>
    </source>
</reference>
<feature type="non-terminal residue" evidence="2">
    <location>
        <position position="431"/>
    </location>
</feature>
<feature type="compositionally biased region" description="Basic and acidic residues" evidence="1">
    <location>
        <begin position="279"/>
        <end position="304"/>
    </location>
</feature>
<evidence type="ECO:0000256" key="1">
    <source>
        <dbReference type="SAM" id="MobiDB-lite"/>
    </source>
</evidence>
<feature type="compositionally biased region" description="Basic residues" evidence="1">
    <location>
        <begin position="113"/>
        <end position="129"/>
    </location>
</feature>
<dbReference type="AlphaFoldDB" id="A0A6J4N885"/>
<feature type="compositionally biased region" description="Basic and acidic residues" evidence="1">
    <location>
        <begin position="181"/>
        <end position="203"/>
    </location>
</feature>
<proteinExistence type="predicted"/>
<feature type="compositionally biased region" description="Basic and acidic residues" evidence="1">
    <location>
        <begin position="315"/>
        <end position="360"/>
    </location>
</feature>
<feature type="compositionally biased region" description="Basic residues" evidence="1">
    <location>
        <begin position="217"/>
        <end position="237"/>
    </location>
</feature>
<feature type="compositionally biased region" description="Low complexity" evidence="1">
    <location>
        <begin position="153"/>
        <end position="162"/>
    </location>
</feature>
<feature type="non-terminal residue" evidence="2">
    <location>
        <position position="1"/>
    </location>
</feature>
<protein>
    <submittedName>
        <fullName evidence="2">Uncharacterized protein</fullName>
    </submittedName>
</protein>
<organism evidence="2">
    <name type="scientific">uncultured Phycisphaerae bacterium</name>
    <dbReference type="NCBI Taxonomy" id="904963"/>
    <lineage>
        <taxon>Bacteria</taxon>
        <taxon>Pseudomonadati</taxon>
        <taxon>Planctomycetota</taxon>
        <taxon>Phycisphaerae</taxon>
        <taxon>environmental samples</taxon>
    </lineage>
</organism>
<sequence length="431" mass="47695">ETRQNQAPQLLGKRRRGRRPRGRARLYDVEPGLGQVVGRQGRRGRQRPVCPAAGRPTFRRPGRAGRGQTLGRARDGGALPRQGHADRRDRLAGGAHLPLVPALERPGEAHGGRAARRATRAVPRRRDQRVRRDEARRPRRAPRQRPERGRGRAGPALAARPRQLQLRPGAQRRAQALGLRPGERQAREGDRVPERRGDEDVVPQRRPLRPQAGQRGHGVHHRQRGGRHGGRRPRQRRVVAPPRPARVGDAHAVPPADDRGRAVPPAQAHRRGRGAGRAVRRDRAQPGRRDAVLHPADEPRRLCGADRFAGRPRCRRAEGRGRGAEGRDEAERERRADLRRGGPRLLDRLGGQRDPADRPGIRGGHGRRAGRAADLARHVGDARRLPLRRQQPARPPAQLPLRQGPAQAAVRPVSCSRGRNGGGRAARRGSV</sequence>
<name>A0A6J4N885_9BACT</name>
<feature type="compositionally biased region" description="Basic residues" evidence="1">
    <location>
        <begin position="12"/>
        <end position="24"/>
    </location>
</feature>
<evidence type="ECO:0000313" key="2">
    <source>
        <dbReference type="EMBL" id="CAA9380758.1"/>
    </source>
</evidence>
<feature type="compositionally biased region" description="Basic residues" evidence="1">
    <location>
        <begin position="268"/>
        <end position="278"/>
    </location>
</feature>
<accession>A0A6J4N885</accession>
<gene>
    <name evidence="2" type="ORF">AVDCRST_MAG64-631</name>
</gene>
<dbReference type="EMBL" id="CADCUQ010000161">
    <property type="protein sequence ID" value="CAA9380758.1"/>
    <property type="molecule type" value="Genomic_DNA"/>
</dbReference>